<dbReference type="EMBL" id="CAJNOT010000444">
    <property type="protein sequence ID" value="CAF0984011.1"/>
    <property type="molecule type" value="Genomic_DNA"/>
</dbReference>
<evidence type="ECO:0000313" key="4">
    <source>
        <dbReference type="EMBL" id="CAF4168960.1"/>
    </source>
</evidence>
<dbReference type="Proteomes" id="UP000663864">
    <property type="component" value="Unassembled WGS sequence"/>
</dbReference>
<evidence type="ECO:0000313" key="1">
    <source>
        <dbReference type="EMBL" id="CAF0984011.1"/>
    </source>
</evidence>
<dbReference type="EMBL" id="CAJNOO010008733">
    <property type="protein sequence ID" value="CAF1485288.1"/>
    <property type="molecule type" value="Genomic_DNA"/>
</dbReference>
<gene>
    <name evidence="3" type="ORF">JBS370_LOCUS28098</name>
    <name evidence="4" type="ORF">OTI717_LOCUS37101</name>
    <name evidence="2" type="ORF">RFH988_LOCUS38173</name>
    <name evidence="1" type="ORF">ZHD862_LOCUS11659</name>
</gene>
<dbReference type="Proteomes" id="UP000663882">
    <property type="component" value="Unassembled WGS sequence"/>
</dbReference>
<dbReference type="EMBL" id="CAJOBD010005518">
    <property type="protein sequence ID" value="CAF4033585.1"/>
    <property type="molecule type" value="Genomic_DNA"/>
</dbReference>
<name>A0A815S0I4_9BILA</name>
<accession>A0A815S0I4</accession>
<dbReference type="EMBL" id="CAJOAX010016950">
    <property type="protein sequence ID" value="CAF4168960.1"/>
    <property type="molecule type" value="Genomic_DNA"/>
</dbReference>
<proteinExistence type="predicted"/>
<sequence length="156" mass="18461">MPKLRKRRYTGRTYANKQWSVKRLPSDNESSSKDDERNTMMDNNFDDEFISFRNTMTINDIADLFELVKNKAGSKFITVLLYMTLQHFDINWRQCNYFFKQINALTAETGHKWAKIFLSSDFDEFVKEGRGGKRTSSFYDTFPDIESLAKLYSVQR</sequence>
<dbReference type="OrthoDB" id="10062106at2759"/>
<organism evidence="2 5">
    <name type="scientific">Rotaria sordida</name>
    <dbReference type="NCBI Taxonomy" id="392033"/>
    <lineage>
        <taxon>Eukaryota</taxon>
        <taxon>Metazoa</taxon>
        <taxon>Spiralia</taxon>
        <taxon>Gnathifera</taxon>
        <taxon>Rotifera</taxon>
        <taxon>Eurotatoria</taxon>
        <taxon>Bdelloidea</taxon>
        <taxon>Philodinida</taxon>
        <taxon>Philodinidae</taxon>
        <taxon>Rotaria</taxon>
    </lineage>
</organism>
<dbReference type="AlphaFoldDB" id="A0A815S0I4"/>
<evidence type="ECO:0000313" key="3">
    <source>
        <dbReference type="EMBL" id="CAF4033585.1"/>
    </source>
</evidence>
<reference evidence="2" key="1">
    <citation type="submission" date="2021-02" db="EMBL/GenBank/DDBJ databases">
        <authorList>
            <person name="Nowell W R."/>
        </authorList>
    </citation>
    <scope>NUCLEOTIDE SEQUENCE</scope>
</reference>
<protein>
    <submittedName>
        <fullName evidence="2">Uncharacterized protein</fullName>
    </submittedName>
</protein>
<dbReference type="Proteomes" id="UP000663823">
    <property type="component" value="Unassembled WGS sequence"/>
</dbReference>
<dbReference type="Proteomes" id="UP000663836">
    <property type="component" value="Unassembled WGS sequence"/>
</dbReference>
<evidence type="ECO:0000313" key="5">
    <source>
        <dbReference type="Proteomes" id="UP000663882"/>
    </source>
</evidence>
<evidence type="ECO:0000313" key="2">
    <source>
        <dbReference type="EMBL" id="CAF1485288.1"/>
    </source>
</evidence>
<comment type="caution">
    <text evidence="2">The sequence shown here is derived from an EMBL/GenBank/DDBJ whole genome shotgun (WGS) entry which is preliminary data.</text>
</comment>